<dbReference type="EMBL" id="CP030840">
    <property type="protein sequence ID" value="AXC12897.1"/>
    <property type="molecule type" value="Genomic_DNA"/>
</dbReference>
<dbReference type="AlphaFoldDB" id="A0A2Z5G2I5"/>
<evidence type="ECO:0008006" key="4">
    <source>
        <dbReference type="Google" id="ProtNLM"/>
    </source>
</evidence>
<feature type="chain" id="PRO_5016458108" description="Outer membrane protein" evidence="1">
    <location>
        <begin position="25"/>
        <end position="245"/>
    </location>
</feature>
<gene>
    <name evidence="2" type="ORF">ACPOL_3612</name>
</gene>
<protein>
    <recommendedName>
        <fullName evidence="4">Outer membrane protein</fullName>
    </recommendedName>
</protein>
<sequence length="245" mass="25594">MRKTCLGITFAVLAMITANSLSYAQQIEVNKTNRTIAVTATDKATADAEVATVHIGFQIYAADSAGAYALGSKTSNAIFTALKKAGVEESAIQSDAQSVAPVQPYEMQNLPEGEKAQRKFQVSQSWSVKTPAKSAASVLDTAVQAGANQSGQIEWDVADPNALESQAAESALKRAHAIADQMAKGLAATLGPLVYASNQVAERPMPMIARAGAGMMMKADAPAPLAISSQKVTRSATVYAVFAIE</sequence>
<evidence type="ECO:0000313" key="3">
    <source>
        <dbReference type="Proteomes" id="UP000253606"/>
    </source>
</evidence>
<dbReference type="Pfam" id="PF04402">
    <property type="entry name" value="SIMPL"/>
    <property type="match status" value="1"/>
</dbReference>
<keyword evidence="3" id="KW-1185">Reference proteome</keyword>
<name>A0A2Z5G2I5_9BACT</name>
<feature type="signal peptide" evidence="1">
    <location>
        <begin position="1"/>
        <end position="24"/>
    </location>
</feature>
<accession>A0A2Z5G2I5</accession>
<evidence type="ECO:0000313" key="2">
    <source>
        <dbReference type="EMBL" id="AXC12897.1"/>
    </source>
</evidence>
<dbReference type="InterPro" id="IPR007497">
    <property type="entry name" value="SIMPL/DUF541"/>
</dbReference>
<dbReference type="PANTHER" id="PTHR34387">
    <property type="entry name" value="SLR1258 PROTEIN"/>
    <property type="match status" value="1"/>
</dbReference>
<dbReference type="Gene3D" id="3.30.70.2970">
    <property type="entry name" value="Protein of unknown function (DUF541), domain 2"/>
    <property type="match status" value="1"/>
</dbReference>
<dbReference type="PANTHER" id="PTHR34387:SF2">
    <property type="entry name" value="SLR1258 PROTEIN"/>
    <property type="match status" value="1"/>
</dbReference>
<evidence type="ECO:0000256" key="1">
    <source>
        <dbReference type="SAM" id="SignalP"/>
    </source>
</evidence>
<dbReference type="InterPro" id="IPR052022">
    <property type="entry name" value="26kDa_periplasmic_antigen"/>
</dbReference>
<dbReference type="KEGG" id="abas:ACPOL_3612"/>
<dbReference type="Proteomes" id="UP000253606">
    <property type="component" value="Chromosome"/>
</dbReference>
<dbReference type="Gene3D" id="3.30.110.170">
    <property type="entry name" value="Protein of unknown function (DUF541), domain 1"/>
    <property type="match status" value="1"/>
</dbReference>
<organism evidence="2 3">
    <name type="scientific">Acidisarcina polymorpha</name>
    <dbReference type="NCBI Taxonomy" id="2211140"/>
    <lineage>
        <taxon>Bacteria</taxon>
        <taxon>Pseudomonadati</taxon>
        <taxon>Acidobacteriota</taxon>
        <taxon>Terriglobia</taxon>
        <taxon>Terriglobales</taxon>
        <taxon>Acidobacteriaceae</taxon>
        <taxon>Acidisarcina</taxon>
    </lineage>
</organism>
<dbReference type="GO" id="GO:0006974">
    <property type="term" value="P:DNA damage response"/>
    <property type="evidence" value="ECO:0007669"/>
    <property type="project" value="TreeGrafter"/>
</dbReference>
<reference evidence="2 3" key="1">
    <citation type="journal article" date="2018" name="Front. Microbiol.">
        <title>Hydrolytic Capabilities as a Key to Environmental Success: Chitinolytic and Cellulolytic Acidobacteria From Acidic Sub-arctic Soils and Boreal Peatlands.</title>
        <authorList>
            <person name="Belova S.E."/>
            <person name="Ravin N.V."/>
            <person name="Pankratov T.A."/>
            <person name="Rakitin A.L."/>
            <person name="Ivanova A.A."/>
            <person name="Beletsky A.V."/>
            <person name="Mardanov A.V."/>
            <person name="Sinninghe Damste J.S."/>
            <person name="Dedysh S.N."/>
        </authorList>
    </citation>
    <scope>NUCLEOTIDE SEQUENCE [LARGE SCALE GENOMIC DNA]</scope>
    <source>
        <strain evidence="2 3">SBC82</strain>
    </source>
</reference>
<proteinExistence type="predicted"/>
<keyword evidence="1" id="KW-0732">Signal</keyword>
<dbReference type="RefSeq" id="WP_236656836.1">
    <property type="nucleotide sequence ID" value="NZ_CP030840.1"/>
</dbReference>